<keyword evidence="3" id="KW-0325">Glycoprotein</keyword>
<feature type="chain" id="PRO_5044784494" description="Phytocyanin domain-containing protein" evidence="4">
    <location>
        <begin position="26"/>
        <end position="164"/>
    </location>
</feature>
<evidence type="ECO:0000259" key="5">
    <source>
        <dbReference type="PROSITE" id="PS51485"/>
    </source>
</evidence>
<proteinExistence type="predicted"/>
<dbReference type="Proteomes" id="UP001497457">
    <property type="component" value="Chromosome 7b"/>
</dbReference>
<dbReference type="FunFam" id="2.60.40.420:FF:000003">
    <property type="entry name" value="Blue copper"/>
    <property type="match status" value="1"/>
</dbReference>
<organism evidence="6 7">
    <name type="scientific">Urochloa decumbens</name>
    <dbReference type="NCBI Taxonomy" id="240449"/>
    <lineage>
        <taxon>Eukaryota</taxon>
        <taxon>Viridiplantae</taxon>
        <taxon>Streptophyta</taxon>
        <taxon>Embryophyta</taxon>
        <taxon>Tracheophyta</taxon>
        <taxon>Spermatophyta</taxon>
        <taxon>Magnoliopsida</taxon>
        <taxon>Liliopsida</taxon>
        <taxon>Poales</taxon>
        <taxon>Poaceae</taxon>
        <taxon>PACMAD clade</taxon>
        <taxon>Panicoideae</taxon>
        <taxon>Panicodae</taxon>
        <taxon>Paniceae</taxon>
        <taxon>Melinidinae</taxon>
        <taxon>Urochloa</taxon>
    </lineage>
</organism>
<dbReference type="EMBL" id="OZ075117">
    <property type="protein sequence ID" value="CAL5081870.1"/>
    <property type="molecule type" value="Genomic_DNA"/>
</dbReference>
<reference evidence="6 7" key="2">
    <citation type="submission" date="2024-10" db="EMBL/GenBank/DDBJ databases">
        <authorList>
            <person name="Ryan C."/>
        </authorList>
    </citation>
    <scope>NUCLEOTIDE SEQUENCE [LARGE SCALE GENOMIC DNA]</scope>
</reference>
<feature type="signal peptide" evidence="4">
    <location>
        <begin position="1"/>
        <end position="25"/>
    </location>
</feature>
<keyword evidence="4" id="KW-0732">Signal</keyword>
<evidence type="ECO:0000313" key="6">
    <source>
        <dbReference type="EMBL" id="CAL5081870.1"/>
    </source>
</evidence>
<dbReference type="PANTHER" id="PTHR33021">
    <property type="entry name" value="BLUE COPPER PROTEIN"/>
    <property type="match status" value="1"/>
</dbReference>
<keyword evidence="7" id="KW-1185">Reference proteome</keyword>
<evidence type="ECO:0000313" key="7">
    <source>
        <dbReference type="Proteomes" id="UP001497457"/>
    </source>
</evidence>
<dbReference type="InterPro" id="IPR028871">
    <property type="entry name" value="BlueCu_1_BS"/>
</dbReference>
<gene>
    <name evidence="6" type="ORF">URODEC1_LOCUS108933</name>
</gene>
<dbReference type="PROSITE" id="PS00196">
    <property type="entry name" value="COPPER_BLUE"/>
    <property type="match status" value="1"/>
</dbReference>
<dbReference type="CDD" id="cd04216">
    <property type="entry name" value="Phytocyanin"/>
    <property type="match status" value="1"/>
</dbReference>
<feature type="domain" description="Phytocyanin" evidence="5">
    <location>
        <begin position="26"/>
        <end position="125"/>
    </location>
</feature>
<evidence type="ECO:0000256" key="2">
    <source>
        <dbReference type="ARBA" id="ARBA00023008"/>
    </source>
</evidence>
<dbReference type="InterPro" id="IPR039391">
    <property type="entry name" value="Phytocyanin-like"/>
</dbReference>
<dbReference type="InterPro" id="IPR003245">
    <property type="entry name" value="Phytocyanin_dom"/>
</dbReference>
<dbReference type="Gene3D" id="2.60.40.420">
    <property type="entry name" value="Cupredoxins - blue copper proteins"/>
    <property type="match status" value="1"/>
</dbReference>
<dbReference type="PROSITE" id="PS51485">
    <property type="entry name" value="PHYTOCYANIN"/>
    <property type="match status" value="1"/>
</dbReference>
<sequence>MPNSLARVALLFAAGYIAAAALASATTFVVGDDQGWTMGGDYVAWAKGKTFQVGDKLVFNYPSAEHTVTEVGKNDYFACAGGSALSSDRSGSTNVTLTGPGTRYFICNIPGHCTIGMRLAVTVIAGDGSPPVVAPTGAAAGAQVRPRMGPVVAAAAGAMIKLAL</sequence>
<dbReference type="AlphaFoldDB" id="A0ABC9FT60"/>
<evidence type="ECO:0000256" key="3">
    <source>
        <dbReference type="ARBA" id="ARBA00023180"/>
    </source>
</evidence>
<name>A0ABC9FT60_9POAL</name>
<evidence type="ECO:0000256" key="1">
    <source>
        <dbReference type="ARBA" id="ARBA00022723"/>
    </source>
</evidence>
<evidence type="ECO:0000256" key="4">
    <source>
        <dbReference type="SAM" id="SignalP"/>
    </source>
</evidence>
<accession>A0ABC9FT60</accession>
<keyword evidence="2" id="KW-0186">Copper</keyword>
<dbReference type="GO" id="GO:0046872">
    <property type="term" value="F:metal ion binding"/>
    <property type="evidence" value="ECO:0007669"/>
    <property type="project" value="UniProtKB-KW"/>
</dbReference>
<dbReference type="InterPro" id="IPR008972">
    <property type="entry name" value="Cupredoxin"/>
</dbReference>
<keyword evidence="1" id="KW-0479">Metal-binding</keyword>
<dbReference type="Pfam" id="PF02298">
    <property type="entry name" value="Cu_bind_like"/>
    <property type="match status" value="1"/>
</dbReference>
<reference evidence="7" key="1">
    <citation type="submission" date="2024-06" db="EMBL/GenBank/DDBJ databases">
        <authorList>
            <person name="Ryan C."/>
        </authorList>
    </citation>
    <scope>NUCLEOTIDE SEQUENCE [LARGE SCALE GENOMIC DNA]</scope>
</reference>
<protein>
    <recommendedName>
        <fullName evidence="5">Phytocyanin domain-containing protein</fullName>
    </recommendedName>
</protein>
<dbReference type="SUPFAM" id="SSF49503">
    <property type="entry name" value="Cupredoxins"/>
    <property type="match status" value="1"/>
</dbReference>
<dbReference type="PANTHER" id="PTHR33021:SF500">
    <property type="entry name" value="CUPREDOXIN SUPERFAMILY PROTEIN"/>
    <property type="match status" value="1"/>
</dbReference>